<dbReference type="InterPro" id="IPR027450">
    <property type="entry name" value="AlkB-like"/>
</dbReference>
<comment type="subcellular location">
    <subcellularLocation>
        <location evidence="1">Cytoplasm</location>
    </subcellularLocation>
</comment>
<dbReference type="CDD" id="cd02440">
    <property type="entry name" value="AdoMet_MTases"/>
    <property type="match status" value="1"/>
</dbReference>
<sequence length="775" mass="87744">MEEFVVRELETPCVYHDSDFLSKEEADDYYETLKTLIPWEKTAKINRWVRLYQEAGDDDDNNNTPAYAYKDAPQQSNDDMQQQQQSTDKNDLKNVNGFPEIVQSLRKLCQEWYASKNNNNCDENNENETTSVPPFNVCLLNFYEDGQQRIGWHADREEIGRKTPIASVSLGAPRQFLVRSQTDGRRDRATLQLESGSLVVMKPVCQTRYLHSIAKEAEITQGRINLTFRCKDFSKEQAATETTAGEELHESRNTFMDKLIAEGTKPTTEAWTTASSHGGRINIGESNNNSNISGRGACTAVVPSSSFVFGEETDNHNDDGTCVLSPSNLRFLVKTNMGAEKYCAAEIRENLAELEQDTSNWIVRTRPFELDGYIGVICFNENGDTRAVRNTLLQLKTAHHVLNYHYHFRLKDCFPFVQQYDAEADLATLKEERIPKEALYEHVKEQLSNDTVSFLPSSEGEDDFQKLTFRVTSNRVGGPHAWQTPEVEYEIGGAIAEVYGDRHKWKPKMSDHDIHIRADVVGKVVVMGTQLNVHDLSKGRHFTRYRNGVTIKTNLAYAMIRLANLKEGHTLLDPFCGSGTLLLEALEIYNGTLRNCLGMDVSRRSADGARSNAQAEGYESDQTCRFVCSDARSLRRHVNADGSVDAVVSNLPWGIMTGQNQSVSSLQTLYEVFLRNAWYVLKDGGRVVMLVLRGLQVMRIVRKLSGRFRLLHANVVRTTNNLPCIVVVEKLPFDEIRDSIKGQLAHLNQFVNVSPEIYQSIHNEDVDDDFEEKTS</sequence>
<gene>
    <name evidence="8" type="ORF">PAUS00366_LOCUS20729</name>
</gene>
<dbReference type="PROSITE" id="PS51471">
    <property type="entry name" value="FE2OG_OXY"/>
    <property type="match status" value="1"/>
</dbReference>
<feature type="region of interest" description="Disordered" evidence="6">
    <location>
        <begin position="267"/>
        <end position="288"/>
    </location>
</feature>
<protein>
    <recommendedName>
        <fullName evidence="7">Fe2OG dioxygenase domain-containing protein</fullName>
    </recommendedName>
</protein>
<dbReference type="AlphaFoldDB" id="A0A7S4AV91"/>
<organism evidence="8">
    <name type="scientific">Pseudo-nitzschia australis</name>
    <dbReference type="NCBI Taxonomy" id="44445"/>
    <lineage>
        <taxon>Eukaryota</taxon>
        <taxon>Sar</taxon>
        <taxon>Stramenopiles</taxon>
        <taxon>Ochrophyta</taxon>
        <taxon>Bacillariophyta</taxon>
        <taxon>Bacillariophyceae</taxon>
        <taxon>Bacillariophycidae</taxon>
        <taxon>Bacillariales</taxon>
        <taxon>Bacillariaceae</taxon>
        <taxon>Pseudo-nitzschia</taxon>
    </lineage>
</organism>
<dbReference type="PRINTS" id="PR00507">
    <property type="entry name" value="N12N6MTFRASE"/>
</dbReference>
<evidence type="ECO:0000256" key="1">
    <source>
        <dbReference type="ARBA" id="ARBA00004496"/>
    </source>
</evidence>
<dbReference type="Gene3D" id="2.60.120.590">
    <property type="entry name" value="Alpha-ketoglutarate-dependent dioxygenase AlkB-like"/>
    <property type="match status" value="1"/>
</dbReference>
<dbReference type="PANTHER" id="PTHR14911:SF13">
    <property type="entry name" value="TRNA (GUANINE(6)-N2)-METHYLTRANSFERASE THUMP3"/>
    <property type="match status" value="1"/>
</dbReference>
<proteinExistence type="predicted"/>
<dbReference type="InterPro" id="IPR000241">
    <property type="entry name" value="RlmKL-like_Mtase"/>
</dbReference>
<dbReference type="InterPro" id="IPR037151">
    <property type="entry name" value="AlkB-like_sf"/>
</dbReference>
<dbReference type="GO" id="GO:0030488">
    <property type="term" value="P:tRNA methylation"/>
    <property type="evidence" value="ECO:0007669"/>
    <property type="project" value="TreeGrafter"/>
</dbReference>
<accession>A0A7S4AV91</accession>
<dbReference type="InterPro" id="IPR053943">
    <property type="entry name" value="RlmKL-like_Mtase_CS"/>
</dbReference>
<dbReference type="Gene3D" id="3.30.2130.30">
    <property type="match status" value="1"/>
</dbReference>
<dbReference type="CDD" id="cd11715">
    <property type="entry name" value="THUMP_AdoMetMT"/>
    <property type="match status" value="1"/>
</dbReference>
<evidence type="ECO:0000259" key="7">
    <source>
        <dbReference type="PROSITE" id="PS51471"/>
    </source>
</evidence>
<keyword evidence="2" id="KW-0963">Cytoplasm</keyword>
<name>A0A7S4AV91_9STRA</name>
<dbReference type="InterPro" id="IPR005123">
    <property type="entry name" value="Oxoglu/Fe-dep_dioxygenase_dom"/>
</dbReference>
<dbReference type="SUPFAM" id="SSF51197">
    <property type="entry name" value="Clavaminate synthase-like"/>
    <property type="match status" value="1"/>
</dbReference>
<dbReference type="EMBL" id="HBIX01031245">
    <property type="protein sequence ID" value="CAE0727945.1"/>
    <property type="molecule type" value="Transcribed_RNA"/>
</dbReference>
<feature type="compositionally biased region" description="Low complexity" evidence="6">
    <location>
        <begin position="278"/>
        <end position="288"/>
    </location>
</feature>
<evidence type="ECO:0000256" key="2">
    <source>
        <dbReference type="ARBA" id="ARBA00022490"/>
    </source>
</evidence>
<dbReference type="PROSITE" id="PS01261">
    <property type="entry name" value="UPF0020"/>
    <property type="match status" value="1"/>
</dbReference>
<feature type="region of interest" description="Disordered" evidence="6">
    <location>
        <begin position="55"/>
        <end position="94"/>
    </location>
</feature>
<dbReference type="Gene3D" id="3.40.50.150">
    <property type="entry name" value="Vaccinia Virus protein VP39"/>
    <property type="match status" value="1"/>
</dbReference>
<keyword evidence="5" id="KW-0819">tRNA processing</keyword>
<dbReference type="Pfam" id="PF01170">
    <property type="entry name" value="UPF0020"/>
    <property type="match status" value="1"/>
</dbReference>
<feature type="domain" description="Fe2OG dioxygenase" evidence="7">
    <location>
        <begin position="134"/>
        <end position="232"/>
    </location>
</feature>
<keyword evidence="3" id="KW-0489">Methyltransferase</keyword>
<evidence type="ECO:0000256" key="3">
    <source>
        <dbReference type="ARBA" id="ARBA00022603"/>
    </source>
</evidence>
<dbReference type="SUPFAM" id="SSF53335">
    <property type="entry name" value="S-adenosyl-L-methionine-dependent methyltransferases"/>
    <property type="match status" value="1"/>
</dbReference>
<dbReference type="GO" id="GO:0005737">
    <property type="term" value="C:cytoplasm"/>
    <property type="evidence" value="ECO:0007669"/>
    <property type="project" value="UniProtKB-SubCell"/>
</dbReference>
<dbReference type="InterPro" id="IPR029063">
    <property type="entry name" value="SAM-dependent_MTases_sf"/>
</dbReference>
<reference evidence="8" key="1">
    <citation type="submission" date="2021-01" db="EMBL/GenBank/DDBJ databases">
        <authorList>
            <person name="Corre E."/>
            <person name="Pelletier E."/>
            <person name="Niang G."/>
            <person name="Scheremetjew M."/>
            <person name="Finn R."/>
            <person name="Kale V."/>
            <person name="Holt S."/>
            <person name="Cochrane G."/>
            <person name="Meng A."/>
            <person name="Brown T."/>
            <person name="Cohen L."/>
        </authorList>
    </citation>
    <scope>NUCLEOTIDE SEQUENCE</scope>
    <source>
        <strain evidence="8">10249 10 AB</strain>
    </source>
</reference>
<keyword evidence="4" id="KW-0808">Transferase</keyword>
<feature type="compositionally biased region" description="Polar residues" evidence="6">
    <location>
        <begin position="267"/>
        <end position="276"/>
    </location>
</feature>
<dbReference type="PANTHER" id="PTHR14911">
    <property type="entry name" value="THUMP DOMAIN-CONTAINING"/>
    <property type="match status" value="1"/>
</dbReference>
<dbReference type="SUPFAM" id="SSF143437">
    <property type="entry name" value="THUMP domain-like"/>
    <property type="match status" value="1"/>
</dbReference>
<evidence type="ECO:0000256" key="4">
    <source>
        <dbReference type="ARBA" id="ARBA00022679"/>
    </source>
</evidence>
<dbReference type="GO" id="GO:0016423">
    <property type="term" value="F:tRNA (guanine) methyltransferase activity"/>
    <property type="evidence" value="ECO:0007669"/>
    <property type="project" value="TreeGrafter"/>
</dbReference>
<dbReference type="GO" id="GO:0043527">
    <property type="term" value="C:tRNA methyltransferase complex"/>
    <property type="evidence" value="ECO:0007669"/>
    <property type="project" value="UniProtKB-ARBA"/>
</dbReference>
<feature type="compositionally biased region" description="Low complexity" evidence="6">
    <location>
        <begin position="74"/>
        <end position="87"/>
    </location>
</feature>
<evidence type="ECO:0000256" key="5">
    <source>
        <dbReference type="ARBA" id="ARBA00022694"/>
    </source>
</evidence>
<evidence type="ECO:0000256" key="6">
    <source>
        <dbReference type="SAM" id="MobiDB-lite"/>
    </source>
</evidence>
<dbReference type="Pfam" id="PF13532">
    <property type="entry name" value="2OG-FeII_Oxy_2"/>
    <property type="match status" value="1"/>
</dbReference>
<evidence type="ECO:0000313" key="8">
    <source>
        <dbReference type="EMBL" id="CAE0727945.1"/>
    </source>
</evidence>